<protein>
    <submittedName>
        <fullName evidence="1">Uncharacterized protein</fullName>
    </submittedName>
</protein>
<dbReference type="Proteomes" id="UP000641932">
    <property type="component" value="Unassembled WGS sequence"/>
</dbReference>
<name>A0A918E0R6_9ACTN</name>
<gene>
    <name evidence="1" type="ORF">GCM10012280_47860</name>
</gene>
<reference evidence="1" key="1">
    <citation type="journal article" date="2014" name="Int. J. Syst. Evol. Microbiol.">
        <title>Complete genome sequence of Corynebacterium casei LMG S-19264T (=DSM 44701T), isolated from a smear-ripened cheese.</title>
        <authorList>
            <consortium name="US DOE Joint Genome Institute (JGI-PGF)"/>
            <person name="Walter F."/>
            <person name="Albersmeier A."/>
            <person name="Kalinowski J."/>
            <person name="Ruckert C."/>
        </authorList>
    </citation>
    <scope>NUCLEOTIDE SEQUENCE</scope>
    <source>
        <strain evidence="1">CGMCC 4.7201</strain>
    </source>
</reference>
<dbReference type="AlphaFoldDB" id="A0A918E0R6"/>
<evidence type="ECO:0000313" key="1">
    <source>
        <dbReference type="EMBL" id="GGO94020.1"/>
    </source>
</evidence>
<keyword evidence="2" id="KW-1185">Reference proteome</keyword>
<reference evidence="1" key="2">
    <citation type="submission" date="2020-09" db="EMBL/GenBank/DDBJ databases">
        <authorList>
            <person name="Sun Q."/>
            <person name="Zhou Y."/>
        </authorList>
    </citation>
    <scope>NUCLEOTIDE SEQUENCE</scope>
    <source>
        <strain evidence="1">CGMCC 4.7201</strain>
    </source>
</reference>
<sequence>MPRVPPAVPLPCPCGGPAPAVSAVPRERFTGGIRRWDSLWEKQPFVRALTPSCGRKLDYMITEQEKEALRGWFAGRLPEGLFSELQDVTVDREEITVVGRTPEPDVGSDASEPARAAAVDGRISEFRERTREDRMHVAREAERRFGRKVSWGVECGDKRVLFTNVSAPVMTRLRQPERQVLDTLIAAGVARSRSEALAWCVRLVRRNADTWLDDLRESLEHVQKVRAEGPDAD</sequence>
<proteinExistence type="predicted"/>
<dbReference type="EMBL" id="BMMS01000022">
    <property type="protein sequence ID" value="GGO94020.1"/>
    <property type="molecule type" value="Genomic_DNA"/>
</dbReference>
<organism evidence="1 2">
    <name type="scientific">Wenjunlia tyrosinilytica</name>
    <dbReference type="NCBI Taxonomy" id="1544741"/>
    <lineage>
        <taxon>Bacteria</taxon>
        <taxon>Bacillati</taxon>
        <taxon>Actinomycetota</taxon>
        <taxon>Actinomycetes</taxon>
        <taxon>Kitasatosporales</taxon>
        <taxon>Streptomycetaceae</taxon>
        <taxon>Wenjunlia</taxon>
    </lineage>
</organism>
<accession>A0A918E0R6</accession>
<comment type="caution">
    <text evidence="1">The sequence shown here is derived from an EMBL/GenBank/DDBJ whole genome shotgun (WGS) entry which is preliminary data.</text>
</comment>
<evidence type="ECO:0000313" key="2">
    <source>
        <dbReference type="Proteomes" id="UP000641932"/>
    </source>
</evidence>